<keyword evidence="6" id="KW-1185">Reference proteome</keyword>
<reference evidence="5" key="2">
    <citation type="journal article" date="2023" name="Infect Dis Poverty">
        <title>Chromosome-scale genome of the human blood fluke Schistosoma mekongi and its implications for public health.</title>
        <authorList>
            <person name="Zhou M."/>
            <person name="Xu L."/>
            <person name="Xu D."/>
            <person name="Chen W."/>
            <person name="Khan J."/>
            <person name="Hu Y."/>
            <person name="Huang H."/>
            <person name="Wei H."/>
            <person name="Zhang Y."/>
            <person name="Chusongsang P."/>
            <person name="Tanasarnprasert K."/>
            <person name="Hu X."/>
            <person name="Limpanont Y."/>
            <person name="Lv Z."/>
        </authorList>
    </citation>
    <scope>NUCLEOTIDE SEQUENCE</scope>
    <source>
        <strain evidence="5">LV_2022a</strain>
    </source>
</reference>
<keyword evidence="3" id="KW-0175">Coiled coil</keyword>
<dbReference type="PANTHER" id="PTHR22166">
    <property type="entry name" value="ENDOPLASMIC RETICULUM JUNCTION FORMATION PROTEIN LUNAPARK"/>
    <property type="match status" value="1"/>
</dbReference>
<proteinExistence type="inferred from homology"/>
<dbReference type="GO" id="GO:1903373">
    <property type="term" value="P:positive regulation of endoplasmic reticulum tubular network organization"/>
    <property type="evidence" value="ECO:0007669"/>
    <property type="project" value="UniProtKB-UniRule"/>
</dbReference>
<feature type="domain" description="Lunapark zinc ribbon" evidence="4">
    <location>
        <begin position="230"/>
        <end position="280"/>
    </location>
</feature>
<gene>
    <name evidence="5" type="ORF">MN116_000543</name>
</gene>
<dbReference type="GO" id="GO:0008270">
    <property type="term" value="F:zinc ion binding"/>
    <property type="evidence" value="ECO:0007669"/>
    <property type="project" value="UniProtKB-KW"/>
</dbReference>
<evidence type="ECO:0000313" key="6">
    <source>
        <dbReference type="Proteomes" id="UP001292079"/>
    </source>
</evidence>
<comment type="subcellular location">
    <subcellularLocation>
        <location evidence="2">Endoplasmic reticulum membrane</location>
        <topology evidence="2">Multi-pass membrane protein</topology>
    </subcellularLocation>
</comment>
<protein>
    <recommendedName>
        <fullName evidence="2">Endoplasmic reticulum junction formation protein lunapark</fullName>
    </recommendedName>
</protein>
<evidence type="ECO:0000256" key="3">
    <source>
        <dbReference type="SAM" id="Coils"/>
    </source>
</evidence>
<evidence type="ECO:0000259" key="4">
    <source>
        <dbReference type="Pfam" id="PF10058"/>
    </source>
</evidence>
<evidence type="ECO:0000313" key="5">
    <source>
        <dbReference type="EMBL" id="KAK4471034.1"/>
    </source>
</evidence>
<keyword evidence="2" id="KW-0479">Metal-binding</keyword>
<dbReference type="InterPro" id="IPR019273">
    <property type="entry name" value="Lunapark_Znf"/>
</dbReference>
<feature type="coiled-coil region" evidence="3">
    <location>
        <begin position="107"/>
        <end position="134"/>
    </location>
</feature>
<dbReference type="GO" id="GO:0098826">
    <property type="term" value="C:endoplasmic reticulum tubular network membrane"/>
    <property type="evidence" value="ECO:0007669"/>
    <property type="project" value="UniProtKB-UniRule"/>
</dbReference>
<organism evidence="5 6">
    <name type="scientific">Schistosoma mekongi</name>
    <name type="common">Parasitic worm</name>
    <dbReference type="NCBI Taxonomy" id="38744"/>
    <lineage>
        <taxon>Eukaryota</taxon>
        <taxon>Metazoa</taxon>
        <taxon>Spiralia</taxon>
        <taxon>Lophotrochozoa</taxon>
        <taxon>Platyhelminthes</taxon>
        <taxon>Trematoda</taxon>
        <taxon>Digenea</taxon>
        <taxon>Strigeidida</taxon>
        <taxon>Schistosomatoidea</taxon>
        <taxon>Schistosomatidae</taxon>
        <taxon>Schistosoma</taxon>
    </lineage>
</organism>
<comment type="caution">
    <text evidence="5">The sequence shown here is derived from an EMBL/GenBank/DDBJ whole genome shotgun (WGS) entry which is preliminary data.</text>
</comment>
<dbReference type="EMBL" id="JALJAT010000003">
    <property type="protein sequence ID" value="KAK4471034.1"/>
    <property type="molecule type" value="Genomic_DNA"/>
</dbReference>
<keyword evidence="2" id="KW-0472">Membrane</keyword>
<keyword evidence="2" id="KW-0862">Zinc</keyword>
<dbReference type="Proteomes" id="UP001292079">
    <property type="component" value="Unassembled WGS sequence"/>
</dbReference>
<dbReference type="Pfam" id="PF10058">
    <property type="entry name" value="Zn_ribbon_10"/>
    <property type="match status" value="1"/>
</dbReference>
<sequence length="404" mass="46572">MIWAKKYLFSIFKRSKKSIVDQLEDIDDEILELENDRSSSIDSEKQFVFRLLFYSFILFGLSFIIAYYYYWPKTATGKMMICTIFAAYLSCIYFLKYLFRMMFSRRVNKTNEKLKRLRANKQKLLEEVMEKETFNKAQQILKRFDPLTFASITVEEKKTSRSVLGSMDNLITPRSDVRRRNTSGDKYLTPGLQGPNITQHSCIPEQGVNQRPVSSKPRLIRPLLPRERSVIDKFLDVLVGDGPHKRFALICNECSSHNGMALQEEFEYLAFRCCYCNHFNPARHTQLKTSKLSTTGVTNTNDLINSQSTSCLLPKQSAKDITDVKNSVSDMCGDDSDDDTDGDIDNISFHRYMHQRATHMPAKILSMESSDSVDGDSNVSTKLSMLSEFHSILYKIVVMNIECY</sequence>
<feature type="transmembrane region" description="Helical" evidence="2">
    <location>
        <begin position="77"/>
        <end position="99"/>
    </location>
</feature>
<dbReference type="PANTHER" id="PTHR22166:SF12">
    <property type="entry name" value="ENDOPLASMIC RETICULUM JUNCTION FORMATION PROTEIN LUNAPARK"/>
    <property type="match status" value="1"/>
</dbReference>
<dbReference type="AlphaFoldDB" id="A0AAE1ZCR4"/>
<keyword evidence="2" id="KW-0863">Zinc-finger</keyword>
<dbReference type="InterPro" id="IPR040115">
    <property type="entry name" value="Lnp"/>
</dbReference>
<keyword evidence="2" id="KW-1133">Transmembrane helix</keyword>
<accession>A0AAE1ZCR4</accession>
<reference evidence="5" key="1">
    <citation type="submission" date="2022-04" db="EMBL/GenBank/DDBJ databases">
        <authorList>
            <person name="Xu L."/>
            <person name="Lv Z."/>
        </authorList>
    </citation>
    <scope>NUCLEOTIDE SEQUENCE</scope>
    <source>
        <strain evidence="5">LV_2022a</strain>
    </source>
</reference>
<evidence type="ECO:0000256" key="2">
    <source>
        <dbReference type="RuleBase" id="RU367073"/>
    </source>
</evidence>
<name>A0AAE1ZCR4_SCHME</name>
<comment type="function">
    <text evidence="2">Plays a role in determining ER morphology.</text>
</comment>
<comment type="similarity">
    <text evidence="1 2">Belongs to the lunapark family.</text>
</comment>
<comment type="domain">
    <text evidence="2">The C4-type zinc finger motif is necessary both for its ER three-way tubular junction localization and formation.</text>
</comment>
<dbReference type="GO" id="GO:0071788">
    <property type="term" value="P:endoplasmic reticulum tubular network maintenance"/>
    <property type="evidence" value="ECO:0007669"/>
    <property type="project" value="UniProtKB-UniRule"/>
</dbReference>
<evidence type="ECO:0000256" key="1">
    <source>
        <dbReference type="ARBA" id="ARBA00009940"/>
    </source>
</evidence>
<feature type="transmembrane region" description="Helical" evidence="2">
    <location>
        <begin position="47"/>
        <end position="71"/>
    </location>
</feature>
<keyword evidence="2" id="KW-0256">Endoplasmic reticulum</keyword>
<keyword evidence="2" id="KW-0812">Transmembrane</keyword>